<feature type="region of interest" description="Disordered" evidence="1">
    <location>
        <begin position="1"/>
        <end position="25"/>
    </location>
</feature>
<feature type="compositionally biased region" description="Basic and acidic residues" evidence="1">
    <location>
        <begin position="190"/>
        <end position="222"/>
    </location>
</feature>
<feature type="compositionally biased region" description="Basic residues" evidence="1">
    <location>
        <begin position="173"/>
        <end position="188"/>
    </location>
</feature>
<protein>
    <recommendedName>
        <fullName evidence="2">CBF1-interacting co-repressor CIR N-terminal domain-containing protein</fullName>
    </recommendedName>
</protein>
<dbReference type="InterPro" id="IPR039875">
    <property type="entry name" value="LENG1-like"/>
</dbReference>
<accession>A0ABP0GDL7</accession>
<evidence type="ECO:0000256" key="1">
    <source>
        <dbReference type="SAM" id="MobiDB-lite"/>
    </source>
</evidence>
<organism evidence="3 4">
    <name type="scientific">Clavelina lepadiformis</name>
    <name type="common">Light-bulb sea squirt</name>
    <name type="synonym">Ascidia lepadiformis</name>
    <dbReference type="NCBI Taxonomy" id="159417"/>
    <lineage>
        <taxon>Eukaryota</taxon>
        <taxon>Metazoa</taxon>
        <taxon>Chordata</taxon>
        <taxon>Tunicata</taxon>
        <taxon>Ascidiacea</taxon>
        <taxon>Aplousobranchia</taxon>
        <taxon>Clavelinidae</taxon>
        <taxon>Clavelina</taxon>
    </lineage>
</organism>
<dbReference type="Proteomes" id="UP001642483">
    <property type="component" value="Unassembled WGS sequence"/>
</dbReference>
<dbReference type="EMBL" id="CAWYQH010000108">
    <property type="protein sequence ID" value="CAK8689563.1"/>
    <property type="molecule type" value="Genomic_DNA"/>
</dbReference>
<dbReference type="SMART" id="SM01083">
    <property type="entry name" value="Cir_N"/>
    <property type="match status" value="1"/>
</dbReference>
<comment type="caution">
    <text evidence="3">The sequence shown here is derived from an EMBL/GenBank/DDBJ whole genome shotgun (WGS) entry which is preliminary data.</text>
</comment>
<sequence length="263" mass="30821">MNILPKKSWHVRNKDNVEKVRKDEENAKKLEKERLQKVALAEQEARTDLLRKKARNALQANADSFANVQSLSRTPVNLFQDVGPDGKAINLSAKNAEHEEEKRLEKEKEEKKIGLLTYLGQSAVEALPDEHKPWYFKPPRPKNEFKNKKITVEEVKDVKRKATLDPLADINKHLSKKRKHKHKKKNKSKTFGDKSHQQLSSDDKLAKLRKARLEREAREKQRSFNLLQQHYNIEKPVEPTTSTFSQKYSNQFNPRFARNNWDK</sequence>
<dbReference type="PANTHER" id="PTHR22093:SF0">
    <property type="entry name" value="LEUKOCYTE RECEPTOR CLUSTER MEMBER 1"/>
    <property type="match status" value="1"/>
</dbReference>
<keyword evidence="4" id="KW-1185">Reference proteome</keyword>
<proteinExistence type="predicted"/>
<feature type="domain" description="CBF1-interacting co-repressor CIR N-terminal" evidence="2">
    <location>
        <begin position="8"/>
        <end position="44"/>
    </location>
</feature>
<reference evidence="3 4" key="1">
    <citation type="submission" date="2024-02" db="EMBL/GenBank/DDBJ databases">
        <authorList>
            <person name="Daric V."/>
            <person name="Darras S."/>
        </authorList>
    </citation>
    <scope>NUCLEOTIDE SEQUENCE [LARGE SCALE GENOMIC DNA]</scope>
</reference>
<dbReference type="InterPro" id="IPR019339">
    <property type="entry name" value="CIR_N_dom"/>
</dbReference>
<gene>
    <name evidence="3" type="ORF">CVLEPA_LOCUS21550</name>
</gene>
<evidence type="ECO:0000313" key="3">
    <source>
        <dbReference type="EMBL" id="CAK8689563.1"/>
    </source>
</evidence>
<dbReference type="PANTHER" id="PTHR22093">
    <property type="entry name" value="LEUKOCYTE RECEPTOR CLUSTER LRC MEMBER 1"/>
    <property type="match status" value="1"/>
</dbReference>
<feature type="compositionally biased region" description="Polar residues" evidence="1">
    <location>
        <begin position="239"/>
        <end position="253"/>
    </location>
</feature>
<evidence type="ECO:0000259" key="2">
    <source>
        <dbReference type="SMART" id="SM01083"/>
    </source>
</evidence>
<feature type="compositionally biased region" description="Basic and acidic residues" evidence="1">
    <location>
        <begin position="12"/>
        <end position="25"/>
    </location>
</feature>
<name>A0ABP0GDL7_CLALP</name>
<evidence type="ECO:0000313" key="4">
    <source>
        <dbReference type="Proteomes" id="UP001642483"/>
    </source>
</evidence>
<feature type="region of interest" description="Disordered" evidence="1">
    <location>
        <begin position="156"/>
        <end position="263"/>
    </location>
</feature>